<evidence type="ECO:0000313" key="2">
    <source>
        <dbReference type="Proteomes" id="UP000273982"/>
    </source>
</evidence>
<proteinExistence type="predicted"/>
<dbReference type="KEGG" id="mros:EHO51_15855"/>
<dbReference type="EMBL" id="CP034086">
    <property type="protein sequence ID" value="AZG78089.1"/>
    <property type="molecule type" value="Genomic_DNA"/>
</dbReference>
<dbReference type="Proteomes" id="UP000273982">
    <property type="component" value="Chromosome"/>
</dbReference>
<gene>
    <name evidence="1" type="ORF">EHO51_15855</name>
</gene>
<reference evidence="1 2" key="1">
    <citation type="submission" date="2018-11" db="EMBL/GenBank/DDBJ databases">
        <title>Genome squencing of methanotrophic bacteria isolated from alkaline groundwater in Korea.</title>
        <authorList>
            <person name="Nguyen L.N."/>
        </authorList>
    </citation>
    <scope>NUCLEOTIDE SEQUENCE [LARGE SCALE GENOMIC DNA]</scope>
    <source>
        <strain evidence="1 2">GW6</strain>
    </source>
</reference>
<dbReference type="AlphaFoldDB" id="A0A3G8M7W9"/>
<sequence>MSAVAETLTVARSTLAESMKGATKPRGRYRKAQDADLAPLIRAIVEASPTYGYRRVCALANRQLRVEASRL</sequence>
<organism evidence="1 2">
    <name type="scientific">Methylocystis rosea</name>
    <dbReference type="NCBI Taxonomy" id="173366"/>
    <lineage>
        <taxon>Bacteria</taxon>
        <taxon>Pseudomonadati</taxon>
        <taxon>Pseudomonadota</taxon>
        <taxon>Alphaproteobacteria</taxon>
        <taxon>Hyphomicrobiales</taxon>
        <taxon>Methylocystaceae</taxon>
        <taxon>Methylocystis</taxon>
    </lineage>
</organism>
<protein>
    <submittedName>
        <fullName evidence="1">Uncharacterized protein</fullName>
    </submittedName>
</protein>
<name>A0A3G8M7W9_9HYPH</name>
<accession>A0A3G8M7W9</accession>
<evidence type="ECO:0000313" key="1">
    <source>
        <dbReference type="EMBL" id="AZG78089.1"/>
    </source>
</evidence>